<organism evidence="1 2">
    <name type="scientific">Golovinomyces cichoracearum</name>
    <dbReference type="NCBI Taxonomy" id="62708"/>
    <lineage>
        <taxon>Eukaryota</taxon>
        <taxon>Fungi</taxon>
        <taxon>Dikarya</taxon>
        <taxon>Ascomycota</taxon>
        <taxon>Pezizomycotina</taxon>
        <taxon>Leotiomycetes</taxon>
        <taxon>Erysiphales</taxon>
        <taxon>Erysiphaceae</taxon>
        <taxon>Golovinomyces</taxon>
    </lineage>
</organism>
<evidence type="ECO:0000313" key="2">
    <source>
        <dbReference type="Proteomes" id="UP000285326"/>
    </source>
</evidence>
<name>A0A420J582_9PEZI</name>
<reference evidence="1 2" key="1">
    <citation type="journal article" date="2018" name="BMC Genomics">
        <title>Comparative genome analyses reveal sequence features reflecting distinct modes of host-adaptation between dicot and monocot powdery mildew.</title>
        <authorList>
            <person name="Wu Y."/>
            <person name="Ma X."/>
            <person name="Pan Z."/>
            <person name="Kale S.D."/>
            <person name="Song Y."/>
            <person name="King H."/>
            <person name="Zhang Q."/>
            <person name="Presley C."/>
            <person name="Deng X."/>
            <person name="Wei C.I."/>
            <person name="Xiao S."/>
        </authorList>
    </citation>
    <scope>NUCLEOTIDE SEQUENCE [LARGE SCALE GENOMIC DNA]</scope>
    <source>
        <strain evidence="1">UMSG1</strain>
    </source>
</reference>
<evidence type="ECO:0000313" key="1">
    <source>
        <dbReference type="EMBL" id="RKF81944.1"/>
    </source>
</evidence>
<sequence>IVEDVVVDLENNEIQHAPVANDKSNGLKTLEARGTVLNAIEKFFRKVEIDPKRAGFRPSIPFMKDINILQLLAVGSIT</sequence>
<proteinExistence type="predicted"/>
<dbReference type="Proteomes" id="UP000285326">
    <property type="component" value="Unassembled WGS sequence"/>
</dbReference>
<accession>A0A420J582</accession>
<dbReference type="AlphaFoldDB" id="A0A420J582"/>
<feature type="non-terminal residue" evidence="1">
    <location>
        <position position="1"/>
    </location>
</feature>
<gene>
    <name evidence="1" type="ORF">GcM1_176005</name>
</gene>
<comment type="caution">
    <text evidence="1">The sequence shown here is derived from an EMBL/GenBank/DDBJ whole genome shotgun (WGS) entry which is preliminary data.</text>
</comment>
<protein>
    <submittedName>
        <fullName evidence="1">Uncharacterized protein</fullName>
    </submittedName>
</protein>
<dbReference type="EMBL" id="MCBS01017676">
    <property type="protein sequence ID" value="RKF81944.1"/>
    <property type="molecule type" value="Genomic_DNA"/>
</dbReference>